<proteinExistence type="predicted"/>
<evidence type="ECO:0000313" key="5">
    <source>
        <dbReference type="Proteomes" id="UP000663832"/>
    </source>
</evidence>
<feature type="region of interest" description="Disordered" evidence="1">
    <location>
        <begin position="1"/>
        <end position="35"/>
    </location>
</feature>
<dbReference type="EMBL" id="CAJNOM010000111">
    <property type="protein sequence ID" value="CAF1069950.1"/>
    <property type="molecule type" value="Genomic_DNA"/>
</dbReference>
<evidence type="ECO:0000256" key="1">
    <source>
        <dbReference type="SAM" id="MobiDB-lite"/>
    </source>
</evidence>
<feature type="compositionally biased region" description="Basic and acidic residues" evidence="1">
    <location>
        <begin position="1"/>
        <end position="12"/>
    </location>
</feature>
<dbReference type="OrthoDB" id="532484at2759"/>
<dbReference type="AlphaFoldDB" id="A0A815BC84"/>
<keyword evidence="5" id="KW-1185">Reference proteome</keyword>
<evidence type="ECO:0000313" key="3">
    <source>
        <dbReference type="EMBL" id="CAF1069950.1"/>
    </source>
</evidence>
<evidence type="ECO:0000313" key="2">
    <source>
        <dbReference type="EMBL" id="CAF0834159.1"/>
    </source>
</evidence>
<organism evidence="4 5">
    <name type="scientific">Adineta steineri</name>
    <dbReference type="NCBI Taxonomy" id="433720"/>
    <lineage>
        <taxon>Eukaryota</taxon>
        <taxon>Metazoa</taxon>
        <taxon>Spiralia</taxon>
        <taxon>Gnathifera</taxon>
        <taxon>Rotifera</taxon>
        <taxon>Eurotatoria</taxon>
        <taxon>Bdelloidea</taxon>
        <taxon>Adinetida</taxon>
        <taxon>Adinetidae</taxon>
        <taxon>Adineta</taxon>
    </lineage>
</organism>
<dbReference type="EMBL" id="CAJNOM010000236">
    <property type="protein sequence ID" value="CAF1268460.1"/>
    <property type="molecule type" value="Genomic_DNA"/>
</dbReference>
<accession>A0A815BC84</accession>
<dbReference type="InterPro" id="IPR029147">
    <property type="entry name" value="CFAP77"/>
</dbReference>
<sequence length="274" mass="31124">MSNEIERRDSGRSSKQGASHLSPYEFTKTGITGDQRDTMLGSELQLLPELGKCRRRGHKLPPRNFTYGVTLPRHDGGVGEALCHGPEKERKINPDFEFVRDYSALNKAALESGMITAKDQARFRTVHDIQKKVQVRDVSHSKKTRKFADDMVFGNPNRPSTPIQEVLQNRFLNNWLDSMQNKQASAEKERADATNAFKGSYHTKSSLLRQAKIPVEPKPLWKMPKFANGVNQVDSFRSESERRRAYSANSFDSIPRQGTYHTGIYNVPRTTVKT</sequence>
<reference evidence="4" key="1">
    <citation type="submission" date="2021-02" db="EMBL/GenBank/DDBJ databases">
        <authorList>
            <person name="Nowell W R."/>
        </authorList>
    </citation>
    <scope>NUCLEOTIDE SEQUENCE</scope>
</reference>
<comment type="caution">
    <text evidence="4">The sequence shown here is derived from an EMBL/GenBank/DDBJ whole genome shotgun (WGS) entry which is preliminary data.</text>
</comment>
<dbReference type="PANTHER" id="PTHR28617">
    <property type="entry name" value="CILIA- AND FLAGELLA-ASSOCIATED PROTEIN 77"/>
    <property type="match status" value="1"/>
</dbReference>
<dbReference type="Proteomes" id="UP000663877">
    <property type="component" value="Unassembled WGS sequence"/>
</dbReference>
<protein>
    <submittedName>
        <fullName evidence="4">Uncharacterized protein</fullName>
    </submittedName>
</protein>
<dbReference type="EMBL" id="CAJNOI010000020">
    <property type="protein sequence ID" value="CAF0834159.1"/>
    <property type="molecule type" value="Genomic_DNA"/>
</dbReference>
<evidence type="ECO:0000313" key="4">
    <source>
        <dbReference type="EMBL" id="CAF1268460.1"/>
    </source>
</evidence>
<gene>
    <name evidence="2" type="ORF">BJG266_LOCUS6953</name>
    <name evidence="3" type="ORF">QVE165_LOCUS18632</name>
    <name evidence="4" type="ORF">QVE165_LOCUS29453</name>
</gene>
<dbReference type="PANTHER" id="PTHR28617:SF1">
    <property type="entry name" value="CILIA- AND FLAGELLA-ASSOCIATED PROTEIN 77"/>
    <property type="match status" value="1"/>
</dbReference>
<name>A0A815BC84_9BILA</name>
<dbReference type="Pfam" id="PF14825">
    <property type="entry name" value="CFAP77"/>
    <property type="match status" value="1"/>
</dbReference>
<dbReference type="Proteomes" id="UP000663832">
    <property type="component" value="Unassembled WGS sequence"/>
</dbReference>